<dbReference type="Gene3D" id="1.10.260.40">
    <property type="entry name" value="lambda repressor-like DNA-binding domains"/>
    <property type="match status" value="1"/>
</dbReference>
<dbReference type="RefSeq" id="WP_126577790.1">
    <property type="nucleotide sequence ID" value="NZ_BIFR01000001.1"/>
</dbReference>
<organism evidence="3 4">
    <name type="scientific">Tengunoibacter tsumagoiensis</name>
    <dbReference type="NCBI Taxonomy" id="2014871"/>
    <lineage>
        <taxon>Bacteria</taxon>
        <taxon>Bacillati</taxon>
        <taxon>Chloroflexota</taxon>
        <taxon>Ktedonobacteria</taxon>
        <taxon>Ktedonobacterales</taxon>
        <taxon>Dictyobacteraceae</taxon>
        <taxon>Tengunoibacter</taxon>
    </lineage>
</organism>
<proteinExistence type="predicted"/>
<protein>
    <submittedName>
        <fullName evidence="3">Transcriptional regulator</fullName>
    </submittedName>
</protein>
<dbReference type="InterPro" id="IPR010982">
    <property type="entry name" value="Lambda_DNA-bd_dom_sf"/>
</dbReference>
<dbReference type="OrthoDB" id="147458at2"/>
<dbReference type="InterPro" id="IPR041413">
    <property type="entry name" value="MLTR_LBD"/>
</dbReference>
<dbReference type="AlphaFoldDB" id="A0A401ZTH4"/>
<dbReference type="Gene3D" id="3.30.450.180">
    <property type="match status" value="1"/>
</dbReference>
<reference evidence="4" key="1">
    <citation type="submission" date="2018-12" db="EMBL/GenBank/DDBJ databases">
        <title>Tengunoibacter tsumagoiensis gen. nov., sp. nov., Dictyobacter kobayashii sp. nov., D. alpinus sp. nov., and D. joshuensis sp. nov. and description of Dictyobacteraceae fam. nov. within the order Ktedonobacterales isolated from Tengu-no-mugimeshi.</title>
        <authorList>
            <person name="Wang C.M."/>
            <person name="Zheng Y."/>
            <person name="Sakai Y."/>
            <person name="Toyoda A."/>
            <person name="Minakuchi Y."/>
            <person name="Abe K."/>
            <person name="Yokota A."/>
            <person name="Yabe S."/>
        </authorList>
    </citation>
    <scope>NUCLEOTIDE SEQUENCE [LARGE SCALE GENOMIC DNA]</scope>
    <source>
        <strain evidence="4">Uno3</strain>
    </source>
</reference>
<feature type="domain" description="HTH cro/C1-type" evidence="2">
    <location>
        <begin position="32"/>
        <end position="104"/>
    </location>
</feature>
<evidence type="ECO:0000313" key="4">
    <source>
        <dbReference type="Proteomes" id="UP000287352"/>
    </source>
</evidence>
<keyword evidence="4" id="KW-1185">Reference proteome</keyword>
<gene>
    <name evidence="3" type="ORF">KTT_00260</name>
</gene>
<dbReference type="SUPFAM" id="SSF47413">
    <property type="entry name" value="lambda repressor-like DNA-binding domains"/>
    <property type="match status" value="1"/>
</dbReference>
<dbReference type="EMBL" id="BIFR01000001">
    <property type="protein sequence ID" value="GCE10167.1"/>
    <property type="molecule type" value="Genomic_DNA"/>
</dbReference>
<name>A0A401ZTH4_9CHLR</name>
<dbReference type="Proteomes" id="UP000287352">
    <property type="component" value="Unassembled WGS sequence"/>
</dbReference>
<sequence length="305" mass="35400">MSRKTQPPEHVQGGHEEPMRERIKSRAGLADFLQSRRARLQPEQFDFPAFQRRRTPGLRREELAQLVGVGVSWYTWLEQGRDIQVSDQVLERLASILQLNEEERRHLFRLAQGPGSFLGEQGDQTYVPNATVQAILDGFIYPSRLFDPRFNVVGWNESANRVFGDYASRTARERNAPWFHFMHPSSRMLEIHWEREAWRCLASLHARSDQYPDDQWLNELIAELQQASPEFRAWWPEHEIVLDCGSIYEINHPLVGRLALHPTVFPMPEQPDLQMIVYTPLAQEGTAAKLSVLMSGESQYHKMIS</sequence>
<feature type="region of interest" description="Disordered" evidence="1">
    <location>
        <begin position="1"/>
        <end position="22"/>
    </location>
</feature>
<dbReference type="SMART" id="SM00530">
    <property type="entry name" value="HTH_XRE"/>
    <property type="match status" value="1"/>
</dbReference>
<evidence type="ECO:0000313" key="3">
    <source>
        <dbReference type="EMBL" id="GCE10167.1"/>
    </source>
</evidence>
<dbReference type="CDD" id="cd00093">
    <property type="entry name" value="HTH_XRE"/>
    <property type="match status" value="1"/>
</dbReference>
<evidence type="ECO:0000256" key="1">
    <source>
        <dbReference type="SAM" id="MobiDB-lite"/>
    </source>
</evidence>
<dbReference type="InterPro" id="IPR001387">
    <property type="entry name" value="Cro/C1-type_HTH"/>
</dbReference>
<comment type="caution">
    <text evidence="3">The sequence shown here is derived from an EMBL/GenBank/DDBJ whole genome shotgun (WGS) entry which is preliminary data.</text>
</comment>
<dbReference type="Pfam" id="PF17765">
    <property type="entry name" value="MLTR_LBD"/>
    <property type="match status" value="1"/>
</dbReference>
<feature type="compositionally biased region" description="Basic and acidic residues" evidence="1">
    <location>
        <begin position="12"/>
        <end position="22"/>
    </location>
</feature>
<accession>A0A401ZTH4</accession>
<dbReference type="PANTHER" id="PTHR35010:SF3">
    <property type="entry name" value="BLL4873 PROTEIN"/>
    <property type="match status" value="1"/>
</dbReference>
<dbReference type="GO" id="GO:0003677">
    <property type="term" value="F:DNA binding"/>
    <property type="evidence" value="ECO:0007669"/>
    <property type="project" value="InterPro"/>
</dbReference>
<evidence type="ECO:0000259" key="2">
    <source>
        <dbReference type="SMART" id="SM00530"/>
    </source>
</evidence>
<dbReference type="PANTHER" id="PTHR35010">
    <property type="entry name" value="BLL4672 PROTEIN-RELATED"/>
    <property type="match status" value="1"/>
</dbReference>
<dbReference type="Pfam" id="PF13560">
    <property type="entry name" value="HTH_31"/>
    <property type="match status" value="1"/>
</dbReference>